<feature type="transmembrane region" description="Helical" evidence="1">
    <location>
        <begin position="21"/>
        <end position="40"/>
    </location>
</feature>
<dbReference type="OrthoDB" id="821805at2"/>
<dbReference type="EMBL" id="POWF01000002">
    <property type="protein sequence ID" value="PNQ73748.1"/>
    <property type="molecule type" value="Genomic_DNA"/>
</dbReference>
<gene>
    <name evidence="2" type="ORF">C1T31_05280</name>
</gene>
<evidence type="ECO:0000313" key="2">
    <source>
        <dbReference type="EMBL" id="PNQ73748.1"/>
    </source>
</evidence>
<protein>
    <submittedName>
        <fullName evidence="2">Uncharacterized protein</fullName>
    </submittedName>
</protein>
<name>A0A2K1E0E6_9FLAO</name>
<reference evidence="2 3" key="1">
    <citation type="submission" date="2018-01" db="EMBL/GenBank/DDBJ databases">
        <title>The draft genome of Hanstruepera neustonica JCM19743.</title>
        <authorList>
            <person name="He R.-H."/>
            <person name="Du Z.-J."/>
        </authorList>
    </citation>
    <scope>NUCLEOTIDE SEQUENCE [LARGE SCALE GENOMIC DNA]</scope>
    <source>
        <strain evidence="2 3">JCM19743</strain>
    </source>
</reference>
<keyword evidence="3" id="KW-1185">Reference proteome</keyword>
<dbReference type="RefSeq" id="WP_123912628.1">
    <property type="nucleotide sequence ID" value="NZ_POWF01000002.1"/>
</dbReference>
<keyword evidence="1" id="KW-0472">Membrane</keyword>
<keyword evidence="1" id="KW-1133">Transmembrane helix</keyword>
<dbReference type="Proteomes" id="UP000236641">
    <property type="component" value="Unassembled WGS sequence"/>
</dbReference>
<evidence type="ECO:0000256" key="1">
    <source>
        <dbReference type="SAM" id="Phobius"/>
    </source>
</evidence>
<organism evidence="2 3">
    <name type="scientific">Hanstruepera neustonica</name>
    <dbReference type="NCBI Taxonomy" id="1445657"/>
    <lineage>
        <taxon>Bacteria</taxon>
        <taxon>Pseudomonadati</taxon>
        <taxon>Bacteroidota</taxon>
        <taxon>Flavobacteriia</taxon>
        <taxon>Flavobacteriales</taxon>
        <taxon>Flavobacteriaceae</taxon>
        <taxon>Hanstruepera</taxon>
    </lineage>
</organism>
<dbReference type="AlphaFoldDB" id="A0A2K1E0E6"/>
<evidence type="ECO:0000313" key="3">
    <source>
        <dbReference type="Proteomes" id="UP000236641"/>
    </source>
</evidence>
<sequence>MIKLFRKIRYNLMSENKTAKYFKYAIGEIILVVIGILIALQINNWNEKQKDIEKEQQILLSLREEFKQNIKELEFDHTLNEGCLNAIVTLMNFDHTNPFKTKTIDSLLGQMYNYATFDARLGVMNDITSSGNLELIRDSKLKYALNQWTGELDDYKEDIIIRREYWVNNVPGILYKFIPLRNVDASMNRSDYKRDIIIQPMEVPKENYVAFLSSLEVDSMLFDYYMNQSYVTVNENVIMRFLKDTLSLIEANIEDD</sequence>
<proteinExistence type="predicted"/>
<dbReference type="InterPro" id="IPR045749">
    <property type="entry name" value="DUF6090"/>
</dbReference>
<comment type="caution">
    <text evidence="2">The sequence shown here is derived from an EMBL/GenBank/DDBJ whole genome shotgun (WGS) entry which is preliminary data.</text>
</comment>
<accession>A0A2K1E0E6</accession>
<keyword evidence="1" id="KW-0812">Transmembrane</keyword>
<dbReference type="Pfam" id="PF19578">
    <property type="entry name" value="DUF6090"/>
    <property type="match status" value="1"/>
</dbReference>